<dbReference type="EMBL" id="DSRT01000044">
    <property type="protein sequence ID" value="HGW29448.1"/>
    <property type="molecule type" value="Genomic_DNA"/>
</dbReference>
<proteinExistence type="predicted"/>
<comment type="caution">
    <text evidence="1">The sequence shown here is derived from an EMBL/GenBank/DDBJ whole genome shotgun (WGS) entry which is preliminary data.</text>
</comment>
<reference evidence="1" key="1">
    <citation type="journal article" date="2020" name="mSystems">
        <title>Genome- and Community-Level Interaction Insights into Carbon Utilization and Element Cycling Functions of Hydrothermarchaeota in Hydrothermal Sediment.</title>
        <authorList>
            <person name="Zhou Z."/>
            <person name="Liu Y."/>
            <person name="Xu W."/>
            <person name="Pan J."/>
            <person name="Luo Z.H."/>
            <person name="Li M."/>
        </authorList>
    </citation>
    <scope>NUCLEOTIDE SEQUENCE [LARGE SCALE GENOMIC DNA]</scope>
    <source>
        <strain evidence="1">SpSt-417</strain>
    </source>
</reference>
<name>A0A7C4TK65_UNCKA</name>
<sequence length="144" mass="16177">MPTVSATPGNAPEKEFVIELMNDLEGQQDREKKIIYALVEGISPSEDNPFSVRAEDISLNGPQIEKATEVVRKIKDGAIGDAEIGKILPLAENERQTINLHRAQEDLLTIQKKLNLIESGELDIKRVEMDPLELRNVHFYLFAL</sequence>
<organism evidence="1">
    <name type="scientific">candidate division WWE3 bacterium</name>
    <dbReference type="NCBI Taxonomy" id="2053526"/>
    <lineage>
        <taxon>Bacteria</taxon>
        <taxon>Katanobacteria</taxon>
    </lineage>
</organism>
<gene>
    <name evidence="1" type="ORF">ENR63_00805</name>
</gene>
<protein>
    <submittedName>
        <fullName evidence="1">Uncharacterized protein</fullName>
    </submittedName>
</protein>
<evidence type="ECO:0000313" key="1">
    <source>
        <dbReference type="EMBL" id="HGW29448.1"/>
    </source>
</evidence>
<accession>A0A7C4TK65</accession>
<dbReference type="AlphaFoldDB" id="A0A7C4TK65"/>